<dbReference type="InterPro" id="IPR050109">
    <property type="entry name" value="HTH-type_TetR-like_transc_reg"/>
</dbReference>
<dbReference type="Proteomes" id="UP001500483">
    <property type="component" value="Unassembled WGS sequence"/>
</dbReference>
<evidence type="ECO:0000256" key="3">
    <source>
        <dbReference type="ARBA" id="ARBA00023125"/>
    </source>
</evidence>
<dbReference type="Pfam" id="PF13977">
    <property type="entry name" value="TetR_C_6"/>
    <property type="match status" value="1"/>
</dbReference>
<dbReference type="InterPro" id="IPR036271">
    <property type="entry name" value="Tet_transcr_reg_TetR-rel_C_sf"/>
</dbReference>
<feature type="DNA-binding region" description="H-T-H motif" evidence="5">
    <location>
        <begin position="31"/>
        <end position="50"/>
    </location>
</feature>
<evidence type="ECO:0000259" key="6">
    <source>
        <dbReference type="PROSITE" id="PS50977"/>
    </source>
</evidence>
<evidence type="ECO:0000313" key="7">
    <source>
        <dbReference type="EMBL" id="GAA3359337.1"/>
    </source>
</evidence>
<keyword evidence="8" id="KW-1185">Reference proteome</keyword>
<dbReference type="PROSITE" id="PS01081">
    <property type="entry name" value="HTH_TETR_1"/>
    <property type="match status" value="1"/>
</dbReference>
<protein>
    <recommendedName>
        <fullName evidence="6">HTH tetR-type domain-containing protein</fullName>
    </recommendedName>
</protein>
<accession>A0ABP6RT55</accession>
<feature type="domain" description="HTH tetR-type" evidence="6">
    <location>
        <begin position="8"/>
        <end position="68"/>
    </location>
</feature>
<sequence length="201" mass="21959">MAKRIRDPKAREHIVAAARRLLAERGLTATTVRAVAAEAEVSTGSVTHYFEDKAELIGAALRFNGAIAAERVVAAVGDRRGLDAVQRATQGLLPVDEERLTCWRVWLALWSHQPDDPAGGFGAGYQVWRSLLRRHLTEAVADGELPDGLDLPHEISVLGTLVVGTGLLAGSDLSTRDQLRRRARRIFNEHFARLAQQNSAV</sequence>
<evidence type="ECO:0000256" key="1">
    <source>
        <dbReference type="ARBA" id="ARBA00022491"/>
    </source>
</evidence>
<dbReference type="SUPFAM" id="SSF48498">
    <property type="entry name" value="Tetracyclin repressor-like, C-terminal domain"/>
    <property type="match status" value="1"/>
</dbReference>
<dbReference type="InterPro" id="IPR039538">
    <property type="entry name" value="BetI_C"/>
</dbReference>
<dbReference type="InterPro" id="IPR001647">
    <property type="entry name" value="HTH_TetR"/>
</dbReference>
<evidence type="ECO:0000256" key="5">
    <source>
        <dbReference type="PROSITE-ProRule" id="PRU00335"/>
    </source>
</evidence>
<dbReference type="PROSITE" id="PS50977">
    <property type="entry name" value="HTH_TETR_2"/>
    <property type="match status" value="1"/>
</dbReference>
<dbReference type="PANTHER" id="PTHR30055">
    <property type="entry name" value="HTH-TYPE TRANSCRIPTIONAL REGULATOR RUTR"/>
    <property type="match status" value="1"/>
</dbReference>
<name>A0ABP6RT55_9PSEU</name>
<dbReference type="Gene3D" id="1.10.357.10">
    <property type="entry name" value="Tetracycline Repressor, domain 2"/>
    <property type="match status" value="1"/>
</dbReference>
<gene>
    <name evidence="7" type="ORF">GCM10020366_34950</name>
</gene>
<evidence type="ECO:0000256" key="2">
    <source>
        <dbReference type="ARBA" id="ARBA00023015"/>
    </source>
</evidence>
<organism evidence="7 8">
    <name type="scientific">Saccharopolyspora gregorii</name>
    <dbReference type="NCBI Taxonomy" id="33914"/>
    <lineage>
        <taxon>Bacteria</taxon>
        <taxon>Bacillati</taxon>
        <taxon>Actinomycetota</taxon>
        <taxon>Actinomycetes</taxon>
        <taxon>Pseudonocardiales</taxon>
        <taxon>Pseudonocardiaceae</taxon>
        <taxon>Saccharopolyspora</taxon>
    </lineage>
</organism>
<dbReference type="SUPFAM" id="SSF46689">
    <property type="entry name" value="Homeodomain-like"/>
    <property type="match status" value="1"/>
</dbReference>
<evidence type="ECO:0000313" key="8">
    <source>
        <dbReference type="Proteomes" id="UP001500483"/>
    </source>
</evidence>
<dbReference type="Pfam" id="PF00440">
    <property type="entry name" value="TetR_N"/>
    <property type="match status" value="1"/>
</dbReference>
<dbReference type="EMBL" id="BAAAYK010000038">
    <property type="protein sequence ID" value="GAA3359337.1"/>
    <property type="molecule type" value="Genomic_DNA"/>
</dbReference>
<reference evidence="8" key="1">
    <citation type="journal article" date="2019" name="Int. J. Syst. Evol. Microbiol.">
        <title>The Global Catalogue of Microorganisms (GCM) 10K type strain sequencing project: providing services to taxonomists for standard genome sequencing and annotation.</title>
        <authorList>
            <consortium name="The Broad Institute Genomics Platform"/>
            <consortium name="The Broad Institute Genome Sequencing Center for Infectious Disease"/>
            <person name="Wu L."/>
            <person name="Ma J."/>
        </authorList>
    </citation>
    <scope>NUCLEOTIDE SEQUENCE [LARGE SCALE GENOMIC DNA]</scope>
    <source>
        <strain evidence="8">JCM 9687</strain>
    </source>
</reference>
<comment type="caution">
    <text evidence="7">The sequence shown here is derived from an EMBL/GenBank/DDBJ whole genome shotgun (WGS) entry which is preliminary data.</text>
</comment>
<keyword evidence="4" id="KW-0804">Transcription</keyword>
<dbReference type="InterPro" id="IPR023772">
    <property type="entry name" value="DNA-bd_HTH_TetR-type_CS"/>
</dbReference>
<evidence type="ECO:0000256" key="4">
    <source>
        <dbReference type="ARBA" id="ARBA00023163"/>
    </source>
</evidence>
<proteinExistence type="predicted"/>
<keyword evidence="1" id="KW-0678">Repressor</keyword>
<dbReference type="PRINTS" id="PR00455">
    <property type="entry name" value="HTHTETR"/>
</dbReference>
<dbReference type="InterPro" id="IPR009057">
    <property type="entry name" value="Homeodomain-like_sf"/>
</dbReference>
<dbReference type="PANTHER" id="PTHR30055:SF234">
    <property type="entry name" value="HTH-TYPE TRANSCRIPTIONAL REGULATOR BETI"/>
    <property type="match status" value="1"/>
</dbReference>
<keyword evidence="2" id="KW-0805">Transcription regulation</keyword>
<keyword evidence="3 5" id="KW-0238">DNA-binding</keyword>
<dbReference type="RefSeq" id="WP_224955641.1">
    <property type="nucleotide sequence ID" value="NZ_BAAAYK010000038.1"/>
</dbReference>